<organism evidence="3">
    <name type="scientific">Echinostoma caproni</name>
    <dbReference type="NCBI Taxonomy" id="27848"/>
    <lineage>
        <taxon>Eukaryota</taxon>
        <taxon>Metazoa</taxon>
        <taxon>Spiralia</taxon>
        <taxon>Lophotrochozoa</taxon>
        <taxon>Platyhelminthes</taxon>
        <taxon>Trematoda</taxon>
        <taxon>Digenea</taxon>
        <taxon>Plagiorchiida</taxon>
        <taxon>Echinostomata</taxon>
        <taxon>Echinostomatoidea</taxon>
        <taxon>Echinostomatidae</taxon>
        <taxon>Echinostoma</taxon>
    </lineage>
</organism>
<evidence type="ECO:0000313" key="1">
    <source>
        <dbReference type="EMBL" id="VDP92115.1"/>
    </source>
</evidence>
<dbReference type="WBParaSite" id="ECPE_0001488301-mRNA-1">
    <property type="protein sequence ID" value="ECPE_0001488301-mRNA-1"/>
    <property type="gene ID" value="ECPE_0001488301"/>
</dbReference>
<accession>A0A183B6K8</accession>
<dbReference type="EMBL" id="UZAN01058718">
    <property type="protein sequence ID" value="VDP92115.1"/>
    <property type="molecule type" value="Genomic_DNA"/>
</dbReference>
<dbReference type="AlphaFoldDB" id="A0A183B6K8"/>
<proteinExistence type="predicted"/>
<evidence type="ECO:0000313" key="2">
    <source>
        <dbReference type="Proteomes" id="UP000272942"/>
    </source>
</evidence>
<evidence type="ECO:0000313" key="3">
    <source>
        <dbReference type="WBParaSite" id="ECPE_0001488301-mRNA-1"/>
    </source>
</evidence>
<name>A0A183B6K8_9TREM</name>
<dbReference type="OrthoDB" id="5988221at2759"/>
<dbReference type="Proteomes" id="UP000272942">
    <property type="component" value="Unassembled WGS sequence"/>
</dbReference>
<reference evidence="1 2" key="2">
    <citation type="submission" date="2018-11" db="EMBL/GenBank/DDBJ databases">
        <authorList>
            <consortium name="Pathogen Informatics"/>
        </authorList>
    </citation>
    <scope>NUCLEOTIDE SEQUENCE [LARGE SCALE GENOMIC DNA]</scope>
    <source>
        <strain evidence="1 2">Egypt</strain>
    </source>
</reference>
<gene>
    <name evidence="1" type="ORF">ECPE_LOCUS14843</name>
</gene>
<reference evidence="3" key="1">
    <citation type="submission" date="2016-06" db="UniProtKB">
        <authorList>
            <consortium name="WormBaseParasite"/>
        </authorList>
    </citation>
    <scope>IDENTIFICATION</scope>
</reference>
<keyword evidence="2" id="KW-1185">Reference proteome</keyword>
<protein>
    <submittedName>
        <fullName evidence="1 3">Uncharacterized protein</fullName>
    </submittedName>
</protein>
<sequence>MNKWPDIASEAGTATCIAVTKIWLKPDFNTTGLHPPGFLAYRCDRTDGRIGGGSLKLVAEQLTQAAATNLGIANIQSTGCLLKPPHSEVAIICTYRSLRSSTEENDQLIA</sequence>